<evidence type="ECO:0000256" key="6">
    <source>
        <dbReference type="ARBA" id="ARBA00022723"/>
    </source>
</evidence>
<dbReference type="NCBIfam" id="TIGR00150">
    <property type="entry name" value="T6A_YjeE"/>
    <property type="match status" value="1"/>
</dbReference>
<dbReference type="GO" id="GO:0046872">
    <property type="term" value="F:metal ion binding"/>
    <property type="evidence" value="ECO:0007669"/>
    <property type="project" value="UniProtKB-KW"/>
</dbReference>
<evidence type="ECO:0000256" key="7">
    <source>
        <dbReference type="ARBA" id="ARBA00022741"/>
    </source>
</evidence>
<comment type="subcellular location">
    <subcellularLocation>
        <location evidence="1">Cytoplasm</location>
    </subcellularLocation>
</comment>
<comment type="caution">
    <text evidence="12">The sequence shown here is derived from an EMBL/GenBank/DDBJ whole genome shotgun (WGS) entry which is preliminary data.</text>
</comment>
<sequence>MLLRADSLASTQSIAAALASVSRPGDLIVLAGEIGAGKTAFAQGFGRALGIVEAITSPTFTLVHSYPVPNSKVTMHHADLYRLDTTGDVDELALHELAEFGGIVLVEWGDVAAATLGDHLEVRIDHDDADDDDAADADGDADDDFGLDGSRLITLDATGPGWAGRWDRLAAAMEAYRC</sequence>
<evidence type="ECO:0000256" key="9">
    <source>
        <dbReference type="ARBA" id="ARBA00022842"/>
    </source>
</evidence>
<name>A0A4R7I2P3_9ACTN</name>
<evidence type="ECO:0000256" key="4">
    <source>
        <dbReference type="ARBA" id="ARBA00022490"/>
    </source>
</evidence>
<accession>A0A4R7I2P3</accession>
<dbReference type="PANTHER" id="PTHR33540">
    <property type="entry name" value="TRNA THREONYLCARBAMOYLADENOSINE BIOSYNTHESIS PROTEIN TSAE"/>
    <property type="match status" value="1"/>
</dbReference>
<keyword evidence="5" id="KW-0819">tRNA processing</keyword>
<evidence type="ECO:0000256" key="11">
    <source>
        <dbReference type="ARBA" id="ARBA00032441"/>
    </source>
</evidence>
<evidence type="ECO:0000256" key="5">
    <source>
        <dbReference type="ARBA" id="ARBA00022694"/>
    </source>
</evidence>
<dbReference type="Gene3D" id="3.40.50.300">
    <property type="entry name" value="P-loop containing nucleotide triphosphate hydrolases"/>
    <property type="match status" value="1"/>
</dbReference>
<evidence type="ECO:0000256" key="3">
    <source>
        <dbReference type="ARBA" id="ARBA00019010"/>
    </source>
</evidence>
<evidence type="ECO:0000313" key="12">
    <source>
        <dbReference type="EMBL" id="TDT17811.1"/>
    </source>
</evidence>
<evidence type="ECO:0000256" key="2">
    <source>
        <dbReference type="ARBA" id="ARBA00007599"/>
    </source>
</evidence>
<evidence type="ECO:0000256" key="8">
    <source>
        <dbReference type="ARBA" id="ARBA00022840"/>
    </source>
</evidence>
<dbReference type="Pfam" id="PF02367">
    <property type="entry name" value="TsaE"/>
    <property type="match status" value="1"/>
</dbReference>
<dbReference type="SUPFAM" id="SSF52540">
    <property type="entry name" value="P-loop containing nucleoside triphosphate hydrolases"/>
    <property type="match status" value="1"/>
</dbReference>
<evidence type="ECO:0000256" key="1">
    <source>
        <dbReference type="ARBA" id="ARBA00004496"/>
    </source>
</evidence>
<gene>
    <name evidence="12" type="ORF">BDK89_3424</name>
</gene>
<keyword evidence="8" id="KW-0067">ATP-binding</keyword>
<dbReference type="EMBL" id="SOAU01000001">
    <property type="protein sequence ID" value="TDT17811.1"/>
    <property type="molecule type" value="Genomic_DNA"/>
</dbReference>
<dbReference type="OrthoDB" id="9800307at2"/>
<dbReference type="GO" id="GO:0005524">
    <property type="term" value="F:ATP binding"/>
    <property type="evidence" value="ECO:0007669"/>
    <property type="project" value="UniProtKB-KW"/>
</dbReference>
<comment type="function">
    <text evidence="10">Required for the formation of a threonylcarbamoyl group on adenosine at position 37 (t(6)A37) in tRNAs that read codons beginning with adenine. Is involved in the transfer of the threonylcarbamoyl moiety of threonylcarbamoyl-AMP (TC-AMP) to the N6 group of A37, together with TsaD and TsaB. TsaE seems to play an indirect role in the t(6)A biosynthesis pathway, possibly in regulating the core enzymatic function of TsaD.</text>
</comment>
<comment type="similarity">
    <text evidence="2">Belongs to the TsaE family.</text>
</comment>
<keyword evidence="9" id="KW-0460">Magnesium</keyword>
<keyword evidence="4" id="KW-0963">Cytoplasm</keyword>
<keyword evidence="7" id="KW-0547">Nucleotide-binding</keyword>
<dbReference type="GO" id="GO:0002949">
    <property type="term" value="P:tRNA threonylcarbamoyladenosine modification"/>
    <property type="evidence" value="ECO:0007669"/>
    <property type="project" value="InterPro"/>
</dbReference>
<dbReference type="AlphaFoldDB" id="A0A4R7I2P3"/>
<evidence type="ECO:0000313" key="13">
    <source>
        <dbReference type="Proteomes" id="UP000294558"/>
    </source>
</evidence>
<keyword evidence="6" id="KW-0479">Metal-binding</keyword>
<proteinExistence type="inferred from homology"/>
<reference evidence="12 13" key="1">
    <citation type="submission" date="2019-03" db="EMBL/GenBank/DDBJ databases">
        <title>Sequencing the genomes of 1000 actinobacteria strains.</title>
        <authorList>
            <person name="Klenk H.-P."/>
        </authorList>
    </citation>
    <scope>NUCLEOTIDE SEQUENCE [LARGE SCALE GENOMIC DNA]</scope>
    <source>
        <strain evidence="12 13">DSM 18936</strain>
    </source>
</reference>
<protein>
    <recommendedName>
        <fullName evidence="3">tRNA threonylcarbamoyladenosine biosynthesis protein TsaE</fullName>
    </recommendedName>
    <alternativeName>
        <fullName evidence="11">t(6)A37 threonylcarbamoyladenosine biosynthesis protein TsaE</fullName>
    </alternativeName>
</protein>
<dbReference type="RefSeq" id="WP_133870073.1">
    <property type="nucleotide sequence ID" value="NZ_SOAU01000001.1"/>
</dbReference>
<dbReference type="Proteomes" id="UP000294558">
    <property type="component" value="Unassembled WGS sequence"/>
</dbReference>
<evidence type="ECO:0000256" key="10">
    <source>
        <dbReference type="ARBA" id="ARBA00024908"/>
    </source>
</evidence>
<dbReference type="GO" id="GO:0005737">
    <property type="term" value="C:cytoplasm"/>
    <property type="evidence" value="ECO:0007669"/>
    <property type="project" value="UniProtKB-SubCell"/>
</dbReference>
<dbReference type="PANTHER" id="PTHR33540:SF2">
    <property type="entry name" value="TRNA THREONYLCARBAMOYLADENOSINE BIOSYNTHESIS PROTEIN TSAE"/>
    <property type="match status" value="1"/>
</dbReference>
<organism evidence="12 13">
    <name type="scientific">Ilumatobacter fluminis</name>
    <dbReference type="NCBI Taxonomy" id="467091"/>
    <lineage>
        <taxon>Bacteria</taxon>
        <taxon>Bacillati</taxon>
        <taxon>Actinomycetota</taxon>
        <taxon>Acidimicrobiia</taxon>
        <taxon>Acidimicrobiales</taxon>
        <taxon>Ilumatobacteraceae</taxon>
        <taxon>Ilumatobacter</taxon>
    </lineage>
</organism>
<dbReference type="InterPro" id="IPR003442">
    <property type="entry name" value="T6A_TsaE"/>
</dbReference>
<keyword evidence="13" id="KW-1185">Reference proteome</keyword>
<dbReference type="InterPro" id="IPR027417">
    <property type="entry name" value="P-loop_NTPase"/>
</dbReference>